<protein>
    <submittedName>
        <fullName evidence="1">Uncharacterized protein</fullName>
    </submittedName>
</protein>
<accession>A0A0D0ANK0</accession>
<organism evidence="1 2">
    <name type="scientific">Suillus luteus UH-Slu-Lm8-n1</name>
    <dbReference type="NCBI Taxonomy" id="930992"/>
    <lineage>
        <taxon>Eukaryota</taxon>
        <taxon>Fungi</taxon>
        <taxon>Dikarya</taxon>
        <taxon>Basidiomycota</taxon>
        <taxon>Agaricomycotina</taxon>
        <taxon>Agaricomycetes</taxon>
        <taxon>Agaricomycetidae</taxon>
        <taxon>Boletales</taxon>
        <taxon>Suillineae</taxon>
        <taxon>Suillaceae</taxon>
        <taxon>Suillus</taxon>
    </lineage>
</organism>
<name>A0A0D0ANK0_9AGAM</name>
<sequence>MTLTGNLLSVRILHNNLPPSQLPFLPRDFEGCFGVRVKNLPRCLELDKSHLV</sequence>
<reference evidence="2" key="2">
    <citation type="submission" date="2015-01" db="EMBL/GenBank/DDBJ databases">
        <title>Evolutionary Origins and Diversification of the Mycorrhizal Mutualists.</title>
        <authorList>
            <consortium name="DOE Joint Genome Institute"/>
            <consortium name="Mycorrhizal Genomics Consortium"/>
            <person name="Kohler A."/>
            <person name="Kuo A."/>
            <person name="Nagy L.G."/>
            <person name="Floudas D."/>
            <person name="Copeland A."/>
            <person name="Barry K.W."/>
            <person name="Cichocki N."/>
            <person name="Veneault-Fourrey C."/>
            <person name="LaButti K."/>
            <person name="Lindquist E.A."/>
            <person name="Lipzen A."/>
            <person name="Lundell T."/>
            <person name="Morin E."/>
            <person name="Murat C."/>
            <person name="Riley R."/>
            <person name="Ohm R."/>
            <person name="Sun H."/>
            <person name="Tunlid A."/>
            <person name="Henrissat B."/>
            <person name="Grigoriev I.V."/>
            <person name="Hibbett D.S."/>
            <person name="Martin F."/>
        </authorList>
    </citation>
    <scope>NUCLEOTIDE SEQUENCE [LARGE SCALE GENOMIC DNA]</scope>
    <source>
        <strain evidence="2">UH-Slu-Lm8-n1</strain>
    </source>
</reference>
<proteinExistence type="predicted"/>
<reference evidence="1 2" key="1">
    <citation type="submission" date="2014-04" db="EMBL/GenBank/DDBJ databases">
        <authorList>
            <consortium name="DOE Joint Genome Institute"/>
            <person name="Kuo A."/>
            <person name="Ruytinx J."/>
            <person name="Rineau F."/>
            <person name="Colpaert J."/>
            <person name="Kohler A."/>
            <person name="Nagy L.G."/>
            <person name="Floudas D."/>
            <person name="Copeland A."/>
            <person name="Barry K.W."/>
            <person name="Cichocki N."/>
            <person name="Veneault-Fourrey C."/>
            <person name="LaButti K."/>
            <person name="Lindquist E.A."/>
            <person name="Lipzen A."/>
            <person name="Lundell T."/>
            <person name="Morin E."/>
            <person name="Murat C."/>
            <person name="Sun H."/>
            <person name="Tunlid A."/>
            <person name="Henrissat B."/>
            <person name="Grigoriev I.V."/>
            <person name="Hibbett D.S."/>
            <person name="Martin F."/>
            <person name="Nordberg H.P."/>
            <person name="Cantor M.N."/>
            <person name="Hua S.X."/>
        </authorList>
    </citation>
    <scope>NUCLEOTIDE SEQUENCE [LARGE SCALE GENOMIC DNA]</scope>
    <source>
        <strain evidence="1 2">UH-Slu-Lm8-n1</strain>
    </source>
</reference>
<dbReference type="InParanoid" id="A0A0D0ANK0"/>
<dbReference type="Proteomes" id="UP000054485">
    <property type="component" value="Unassembled WGS sequence"/>
</dbReference>
<evidence type="ECO:0000313" key="1">
    <source>
        <dbReference type="EMBL" id="KIK43406.1"/>
    </source>
</evidence>
<dbReference type="AlphaFoldDB" id="A0A0D0ANK0"/>
<gene>
    <name evidence="1" type="ORF">CY34DRAFT_712240</name>
</gene>
<dbReference type="HOGENOM" id="CLU_3088902_0_0_1"/>
<evidence type="ECO:0000313" key="2">
    <source>
        <dbReference type="Proteomes" id="UP000054485"/>
    </source>
</evidence>
<dbReference type="EMBL" id="KN835213">
    <property type="protein sequence ID" value="KIK43406.1"/>
    <property type="molecule type" value="Genomic_DNA"/>
</dbReference>
<keyword evidence="2" id="KW-1185">Reference proteome</keyword>